<dbReference type="Proteomes" id="UP000609121">
    <property type="component" value="Unassembled WGS sequence"/>
</dbReference>
<reference evidence="6" key="1">
    <citation type="submission" date="2020-09" db="EMBL/GenBank/DDBJ databases">
        <title>A novel bacterium of genus Mangrovicoccus, isolated from South China Sea.</title>
        <authorList>
            <person name="Huang H."/>
            <person name="Mo K."/>
            <person name="Hu Y."/>
        </authorList>
    </citation>
    <scope>NUCLEOTIDE SEQUENCE</scope>
    <source>
        <strain evidence="6">HB182678</strain>
    </source>
</reference>
<accession>A0A8J6Z528</accession>
<keyword evidence="6" id="KW-0969">Cilium</keyword>
<dbReference type="InterPro" id="IPR001029">
    <property type="entry name" value="Flagellin_N"/>
</dbReference>
<keyword evidence="3" id="KW-0964">Secreted</keyword>
<dbReference type="Pfam" id="PF00700">
    <property type="entry name" value="Flagellin_C"/>
    <property type="match status" value="1"/>
</dbReference>
<sequence length="403" mass="41328">MSSILTNTSAMVALQTLKSINTGLEKVQSEISTGKTIANAKDNSAIWAISKVMESDVNGFRAISDSLSLGESTVAVAQTAAETIQDLLNEIKTKIVAAQGDNVDRTKLNNDVDALKNQISSVVSAAQFNGLNLVDGSTATTNVLSSIDRDSTGTVTANYISVLAQNLGSGGYTAKTVFSGGTATVVSLAGDTFVMSLDNAGGTDAVVIGNPTYDVGESININIAGYRASYTVSANDIAAGNTPEDIVATNLKAQIESFNISGLVVAYDSAVPGQLTFTNSGTLDLTVTGQFGDEGAGGLSQLSTIDATNAGTLAAQLITMETLISTAIDAAAAFGSVGNQIDTQAAFVSKLTDSMRAGIGSLVDADMEEASARLQALQVQQQLGIQALSIANQAPQNVLSLFR</sequence>
<dbReference type="Gene3D" id="6.10.10.10">
    <property type="entry name" value="Flagellar export chaperone, C-terminal domain"/>
    <property type="match status" value="1"/>
</dbReference>
<evidence type="ECO:0000256" key="1">
    <source>
        <dbReference type="ARBA" id="ARBA00005709"/>
    </source>
</evidence>
<dbReference type="InterPro" id="IPR001492">
    <property type="entry name" value="Flagellin"/>
</dbReference>
<proteinExistence type="inferred from homology"/>
<comment type="similarity">
    <text evidence="1 3">Belongs to the bacterial flagellin family.</text>
</comment>
<dbReference type="GO" id="GO:0005576">
    <property type="term" value="C:extracellular region"/>
    <property type="evidence" value="ECO:0007669"/>
    <property type="project" value="UniProtKB-SubCell"/>
</dbReference>
<evidence type="ECO:0000259" key="4">
    <source>
        <dbReference type="Pfam" id="PF00669"/>
    </source>
</evidence>
<dbReference type="GO" id="GO:0009288">
    <property type="term" value="C:bacterial-type flagellum"/>
    <property type="evidence" value="ECO:0007669"/>
    <property type="project" value="UniProtKB-SubCell"/>
</dbReference>
<dbReference type="Gene3D" id="1.20.1330.10">
    <property type="entry name" value="f41 fragment of flagellin, N-terminal domain"/>
    <property type="match status" value="1"/>
</dbReference>
<dbReference type="Pfam" id="PF00669">
    <property type="entry name" value="Flagellin_N"/>
    <property type="match status" value="1"/>
</dbReference>
<comment type="caution">
    <text evidence="6">The sequence shown here is derived from an EMBL/GenBank/DDBJ whole genome shotgun (WGS) entry which is preliminary data.</text>
</comment>
<keyword evidence="6" id="KW-0966">Cell projection</keyword>
<comment type="function">
    <text evidence="3">Flagellin is the subunit protein which polymerizes to form the filaments of bacterial flagella.</text>
</comment>
<feature type="domain" description="Flagellin C-terminal" evidence="5">
    <location>
        <begin position="326"/>
        <end position="402"/>
    </location>
</feature>
<dbReference type="InterPro" id="IPR046358">
    <property type="entry name" value="Flagellin_C"/>
</dbReference>
<dbReference type="RefSeq" id="WP_193180861.1">
    <property type="nucleotide sequence ID" value="NZ_JACVXA010000012.1"/>
</dbReference>
<dbReference type="PANTHER" id="PTHR42792">
    <property type="entry name" value="FLAGELLIN"/>
    <property type="match status" value="1"/>
</dbReference>
<evidence type="ECO:0000313" key="6">
    <source>
        <dbReference type="EMBL" id="MBE3637824.1"/>
    </source>
</evidence>
<dbReference type="GO" id="GO:0005198">
    <property type="term" value="F:structural molecule activity"/>
    <property type="evidence" value="ECO:0007669"/>
    <property type="project" value="UniProtKB-UniRule"/>
</dbReference>
<name>A0A8J6Z528_9RHOB</name>
<evidence type="ECO:0000313" key="7">
    <source>
        <dbReference type="Proteomes" id="UP000609121"/>
    </source>
</evidence>
<dbReference type="InterPro" id="IPR042187">
    <property type="entry name" value="Flagellin_C_sub2"/>
</dbReference>
<dbReference type="EMBL" id="JACVXA010000012">
    <property type="protein sequence ID" value="MBE3637824.1"/>
    <property type="molecule type" value="Genomic_DNA"/>
</dbReference>
<organism evidence="6 7">
    <name type="scientific">Mangrovicoccus algicola</name>
    <dbReference type="NCBI Taxonomy" id="2771008"/>
    <lineage>
        <taxon>Bacteria</taxon>
        <taxon>Pseudomonadati</taxon>
        <taxon>Pseudomonadota</taxon>
        <taxon>Alphaproteobacteria</taxon>
        <taxon>Rhodobacterales</taxon>
        <taxon>Paracoccaceae</taxon>
        <taxon>Mangrovicoccus</taxon>
    </lineage>
</organism>
<protein>
    <recommendedName>
        <fullName evidence="3">Flagellin</fullName>
    </recommendedName>
</protein>
<dbReference type="PANTHER" id="PTHR42792:SF2">
    <property type="entry name" value="FLAGELLIN"/>
    <property type="match status" value="1"/>
</dbReference>
<keyword evidence="6" id="KW-0282">Flagellum</keyword>
<comment type="subcellular location">
    <subcellularLocation>
        <location evidence="3">Secreted</location>
    </subcellularLocation>
    <subcellularLocation>
        <location evidence="3">Bacterial flagellum</location>
    </subcellularLocation>
</comment>
<evidence type="ECO:0000256" key="2">
    <source>
        <dbReference type="ARBA" id="ARBA00023143"/>
    </source>
</evidence>
<evidence type="ECO:0000256" key="3">
    <source>
        <dbReference type="RuleBase" id="RU362073"/>
    </source>
</evidence>
<feature type="domain" description="Flagellin N-terminal" evidence="4">
    <location>
        <begin position="4"/>
        <end position="137"/>
    </location>
</feature>
<gene>
    <name evidence="6" type="ORF">ICN82_06350</name>
</gene>
<keyword evidence="2 3" id="KW-0975">Bacterial flagellum</keyword>
<dbReference type="AlphaFoldDB" id="A0A8J6Z528"/>
<dbReference type="SUPFAM" id="SSF64518">
    <property type="entry name" value="Phase 1 flagellin"/>
    <property type="match status" value="1"/>
</dbReference>
<evidence type="ECO:0000259" key="5">
    <source>
        <dbReference type="Pfam" id="PF00700"/>
    </source>
</evidence>
<keyword evidence="7" id="KW-1185">Reference proteome</keyword>